<dbReference type="NCBIfam" id="NF012229">
    <property type="entry name" value="bla_class_B_core"/>
    <property type="match status" value="1"/>
</dbReference>
<proteinExistence type="predicted"/>
<evidence type="ECO:0000259" key="1">
    <source>
        <dbReference type="SMART" id="SM00849"/>
    </source>
</evidence>
<organism evidence="2 3">
    <name type="scientific">Parvularcula lutaonensis</name>
    <dbReference type="NCBI Taxonomy" id="491923"/>
    <lineage>
        <taxon>Bacteria</taxon>
        <taxon>Pseudomonadati</taxon>
        <taxon>Pseudomonadota</taxon>
        <taxon>Alphaproteobacteria</taxon>
        <taxon>Parvularculales</taxon>
        <taxon>Parvularculaceae</taxon>
        <taxon>Parvularcula</taxon>
    </lineage>
</organism>
<evidence type="ECO:0000313" key="2">
    <source>
        <dbReference type="EMBL" id="MFC3303805.1"/>
    </source>
</evidence>
<dbReference type="Proteomes" id="UP001595607">
    <property type="component" value="Unassembled WGS sequence"/>
</dbReference>
<dbReference type="InterPro" id="IPR050855">
    <property type="entry name" value="NDM-1-like"/>
</dbReference>
<keyword evidence="2" id="KW-0378">Hydrolase</keyword>
<dbReference type="SUPFAM" id="SSF56281">
    <property type="entry name" value="Metallo-hydrolase/oxidoreductase"/>
    <property type="match status" value="1"/>
</dbReference>
<dbReference type="Pfam" id="PF00753">
    <property type="entry name" value="Lactamase_B"/>
    <property type="match status" value="1"/>
</dbReference>
<comment type="caution">
    <text evidence="2">The sequence shown here is derived from an EMBL/GenBank/DDBJ whole genome shotgun (WGS) entry which is preliminary data.</text>
</comment>
<dbReference type="EMBL" id="JBHRVA010000003">
    <property type="protein sequence ID" value="MFC3303805.1"/>
    <property type="molecule type" value="Genomic_DNA"/>
</dbReference>
<dbReference type="CDD" id="cd16315">
    <property type="entry name" value="EVM-1-like_MBL-B3"/>
    <property type="match status" value="1"/>
</dbReference>
<keyword evidence="3" id="KW-1185">Reference proteome</keyword>
<name>A0ABV7MED5_9PROT</name>
<dbReference type="RefSeq" id="WP_189576691.1">
    <property type="nucleotide sequence ID" value="NZ_BMXU01000002.1"/>
</dbReference>
<dbReference type="InterPro" id="IPR001279">
    <property type="entry name" value="Metallo-B-lactamas"/>
</dbReference>
<gene>
    <name evidence="2" type="primary">bla</name>
    <name evidence="2" type="ORF">ACFONP_13815</name>
</gene>
<dbReference type="PANTHER" id="PTHR42951:SF17">
    <property type="entry name" value="METALLO-BETA-LACTAMASE DOMAIN-CONTAINING PROTEIN"/>
    <property type="match status" value="1"/>
</dbReference>
<feature type="domain" description="Metallo-beta-lactamase" evidence="1">
    <location>
        <begin position="65"/>
        <end position="255"/>
    </location>
</feature>
<accession>A0ABV7MED5</accession>
<dbReference type="SMART" id="SM00849">
    <property type="entry name" value="Lactamase_B"/>
    <property type="match status" value="1"/>
</dbReference>
<reference evidence="3" key="1">
    <citation type="journal article" date="2019" name="Int. J. Syst. Evol. Microbiol.">
        <title>The Global Catalogue of Microorganisms (GCM) 10K type strain sequencing project: providing services to taxonomists for standard genome sequencing and annotation.</title>
        <authorList>
            <consortium name="The Broad Institute Genomics Platform"/>
            <consortium name="The Broad Institute Genome Sequencing Center for Infectious Disease"/>
            <person name="Wu L."/>
            <person name="Ma J."/>
        </authorList>
    </citation>
    <scope>NUCLEOTIDE SEQUENCE [LARGE SCALE GENOMIC DNA]</scope>
    <source>
        <strain evidence="3">KCTC 22245</strain>
    </source>
</reference>
<dbReference type="InterPro" id="IPR036866">
    <property type="entry name" value="RibonucZ/Hydroxyglut_hydro"/>
</dbReference>
<evidence type="ECO:0000313" key="3">
    <source>
        <dbReference type="Proteomes" id="UP001595607"/>
    </source>
</evidence>
<dbReference type="GO" id="GO:0008800">
    <property type="term" value="F:beta-lactamase activity"/>
    <property type="evidence" value="ECO:0007669"/>
    <property type="project" value="UniProtKB-EC"/>
</dbReference>
<protein>
    <submittedName>
        <fullName evidence="2">Subclass B3 metallo-beta-lactamase</fullName>
        <ecNumber evidence="2">3.5.2.6</ecNumber>
    </submittedName>
</protein>
<sequence length="299" mass="31372">MRKIFIALGGLALPVLGTCGTKTFDTEARSPLNDWAATCEDWDDWDKPGPAFTIHGNTHYVGTCGIGAFLVAGDQGHILIDGGPKNGGPLIAANIEELGFSVDDVKIILHTHEHHDHVGGLAELKVASGARVIASKAAAPVLERGQVGVDDPQSAVHEAFAPVAVSSTVRDGETVTLGALSLTAIATPGHTPGALSWQWASCADGDCKTIVVMDSLSAVSAEGYRFSEHPEVVASFQDSIERVSGLDCDVPLTPHPSASGMRERILQRGELAIPDGCRAYAAKVGDALERRLAKEKANE</sequence>
<dbReference type="PANTHER" id="PTHR42951">
    <property type="entry name" value="METALLO-BETA-LACTAMASE DOMAIN-CONTAINING"/>
    <property type="match status" value="1"/>
</dbReference>
<dbReference type="NCBIfam" id="NF033105">
    <property type="entry name" value="bla_subclass_B3"/>
    <property type="match status" value="1"/>
</dbReference>
<dbReference type="Gene3D" id="3.60.15.10">
    <property type="entry name" value="Ribonuclease Z/Hydroxyacylglutathione hydrolase-like"/>
    <property type="match status" value="1"/>
</dbReference>
<dbReference type="EC" id="3.5.2.6" evidence="2"/>